<dbReference type="PATRIC" id="fig|349123.13.peg.2075"/>
<dbReference type="AlphaFoldDB" id="B3XNZ1"/>
<organism evidence="1 2">
    <name type="scientific">Limosilactobacillus reuteri subsp. rodentium (strain DSM 17509 / CIP 109821 / 100-23)</name>
    <name type="common">Lactobacillus reuteri</name>
    <dbReference type="NCBI Taxonomy" id="349123"/>
    <lineage>
        <taxon>Bacteria</taxon>
        <taxon>Bacillati</taxon>
        <taxon>Bacillota</taxon>
        <taxon>Bacilli</taxon>
        <taxon>Lactobacillales</taxon>
        <taxon>Lactobacillaceae</taxon>
        <taxon>Limosilactobacillus</taxon>
    </lineage>
</organism>
<evidence type="ECO:0000313" key="2">
    <source>
        <dbReference type="Proteomes" id="UP000003853"/>
    </source>
</evidence>
<proteinExistence type="predicted"/>
<dbReference type="EMBL" id="AAPZ02000001">
    <property type="protein sequence ID" value="EDX43527.1"/>
    <property type="molecule type" value="Genomic_DNA"/>
</dbReference>
<accession>B3XNZ1</accession>
<dbReference type="Proteomes" id="UP000003853">
    <property type="component" value="Unassembled WGS sequence"/>
</dbReference>
<reference evidence="2" key="1">
    <citation type="submission" date="2008-06" db="EMBL/GenBank/DDBJ databases">
        <title>Permanent draft sequence of Lactobacillus reuteri 100-23.</title>
        <authorList>
            <consortium name="US DOE Joint Genome Institute"/>
            <person name="Copeland A."/>
            <person name="Lucas S."/>
            <person name="Lapidus A."/>
            <person name="Barry K."/>
            <person name="Detter J.C."/>
            <person name="Glavina del Rio T."/>
            <person name="Hammon N."/>
            <person name="Israni S."/>
            <person name="Dalin E."/>
            <person name="Tice H."/>
            <person name="Pitluck S."/>
            <person name="Sun H."/>
            <person name="Schmutz J."/>
            <person name="Larimer F."/>
            <person name="Land M."/>
            <person name="Hauser L."/>
            <person name="Walter J."/>
            <person name="Heng N.C.K."/>
            <person name="Tannock G.W."/>
            <person name="Richardson P."/>
        </authorList>
    </citation>
    <scope>NUCLEOTIDE SEQUENCE [LARGE SCALE GENOMIC DNA]</scope>
    <source>
        <strain evidence="2">DSM 17509 / CIP 109821 / 100-23</strain>
    </source>
</reference>
<gene>
    <name evidence="1" type="ORF">Lreu23DRAFT_5049</name>
</gene>
<dbReference type="RefSeq" id="WP_003665525.1">
    <property type="nucleotide sequence ID" value="NZ_AAPZ02000001.1"/>
</dbReference>
<evidence type="ECO:0000313" key="1">
    <source>
        <dbReference type="EMBL" id="EDX43527.1"/>
    </source>
</evidence>
<comment type="caution">
    <text evidence="1">The sequence shown here is derived from an EMBL/GenBank/DDBJ whole genome shotgun (WGS) entry which is preliminary data.</text>
</comment>
<protein>
    <submittedName>
        <fullName evidence="1">Uncharacterized protein</fullName>
    </submittedName>
</protein>
<sequence>MADNFENEMLEDILANTEKALKEDCYGNIQNHSEDALKFVALNLNNLIMLEDYEYDSMFLEPPVIEYSNRNQHYTGEELNTLALLAISEICKVQLLQKQGISILQFNDVFEVLNRIDRRNDDTFGSY</sequence>
<name>B3XNZ1_LIMR1</name>